<dbReference type="Pfam" id="PF03016">
    <property type="entry name" value="Exostosin_GT47"/>
    <property type="match status" value="1"/>
</dbReference>
<dbReference type="PANTHER" id="PTHR11062">
    <property type="entry name" value="EXOSTOSIN HEPARAN SULFATE GLYCOSYLTRANSFERASE -RELATED"/>
    <property type="match status" value="1"/>
</dbReference>
<keyword evidence="3" id="KW-0808">Transferase</keyword>
<comment type="similarity">
    <text evidence="2">Belongs to the glycosyltransferase 47 family.</text>
</comment>
<evidence type="ECO:0000313" key="8">
    <source>
        <dbReference type="Proteomes" id="UP000663760"/>
    </source>
</evidence>
<name>A0A7I8LFC2_SPIIN</name>
<evidence type="ECO:0000256" key="5">
    <source>
        <dbReference type="ARBA" id="ARBA00023034"/>
    </source>
</evidence>
<keyword evidence="4" id="KW-0812">Transmembrane</keyword>
<evidence type="ECO:0000256" key="1">
    <source>
        <dbReference type="ARBA" id="ARBA00004323"/>
    </source>
</evidence>
<accession>A0A7I8LFC2</accession>
<dbReference type="InterPro" id="IPR004263">
    <property type="entry name" value="Exostosin"/>
</dbReference>
<sequence length="519" mass="58817">MLSFYKYISQFQKLCRPGIRRAVSVMILIALIVLGLQNSSQSRGNSVLDELEKTNPSSPVSLESEKTGEIVLSVDRKNSTSPIHQVENRVASIVAVTPRNPAPAEKAKAKRKKRMPAKTIQEMNQMLLSSGLSSLSVLTQGPSASDLQILEAKAQIMNAPVVENDLDLYSPVFRNISMFKRSYELMEKTLKVYIYKEGKKPIFHSAQLTGIYSSEGWFMKHLAASRRFLVDDPSMAHLFYMPFSSSILRFEFYIPGDHNHDRVIAYLKNYVATIAAKHPFWNRTGGADHFFVACHDWVPDVTAQTMANAIGAICNADLAADFVMGKDVSLPETNVRSIENPVRGIGGRTAKRRPILAFFAGRMHGYVRPLLLQHWENKDPDMKVFGPLPKGGGGKKMTSYAEYMRSSRYCICPRGNDVNSPRVAEAIFYECVPVIISNNFVPPLFEVLNWEAFSVVVAEEDIPRLKEILLSIPEKKYLALQTGVKKVQRHFLWHLKPERYDLFHMILHSLWLNRVLRRR</sequence>
<evidence type="ECO:0000256" key="3">
    <source>
        <dbReference type="ARBA" id="ARBA00022676"/>
    </source>
</evidence>
<dbReference type="OrthoDB" id="1924787at2759"/>
<dbReference type="GO" id="GO:0000139">
    <property type="term" value="C:Golgi membrane"/>
    <property type="evidence" value="ECO:0007669"/>
    <property type="project" value="UniProtKB-SubCell"/>
</dbReference>
<dbReference type="Proteomes" id="UP000663760">
    <property type="component" value="Chromosome 15"/>
</dbReference>
<organism evidence="7 8">
    <name type="scientific">Spirodela intermedia</name>
    <name type="common">Intermediate duckweed</name>
    <dbReference type="NCBI Taxonomy" id="51605"/>
    <lineage>
        <taxon>Eukaryota</taxon>
        <taxon>Viridiplantae</taxon>
        <taxon>Streptophyta</taxon>
        <taxon>Embryophyta</taxon>
        <taxon>Tracheophyta</taxon>
        <taxon>Spermatophyta</taxon>
        <taxon>Magnoliopsida</taxon>
        <taxon>Liliopsida</taxon>
        <taxon>Araceae</taxon>
        <taxon>Lemnoideae</taxon>
        <taxon>Spirodela</taxon>
    </lineage>
</organism>
<keyword evidence="3" id="KW-0328">Glycosyltransferase</keyword>
<dbReference type="PANTHER" id="PTHR11062:SF210">
    <property type="entry name" value="EXOSTOSIN FAMILY PROTEIN"/>
    <property type="match status" value="1"/>
</dbReference>
<keyword evidence="4" id="KW-0735">Signal-anchor</keyword>
<dbReference type="AlphaFoldDB" id="A0A7I8LFC2"/>
<dbReference type="EMBL" id="LR746278">
    <property type="protein sequence ID" value="CAA7408723.1"/>
    <property type="molecule type" value="Genomic_DNA"/>
</dbReference>
<keyword evidence="5" id="KW-0333">Golgi apparatus</keyword>
<evidence type="ECO:0000256" key="4">
    <source>
        <dbReference type="ARBA" id="ARBA00022968"/>
    </source>
</evidence>
<protein>
    <recommendedName>
        <fullName evidence="6">Exostosin GT47 domain-containing protein</fullName>
    </recommendedName>
</protein>
<reference evidence="7" key="1">
    <citation type="submission" date="2020-02" db="EMBL/GenBank/DDBJ databases">
        <authorList>
            <person name="Scholz U."/>
            <person name="Mascher M."/>
            <person name="Fiebig A."/>
        </authorList>
    </citation>
    <scope>NUCLEOTIDE SEQUENCE</scope>
</reference>
<dbReference type="InterPro" id="IPR040911">
    <property type="entry name" value="Exostosin_GT47"/>
</dbReference>
<evidence type="ECO:0000313" key="7">
    <source>
        <dbReference type="EMBL" id="CAA7408723.1"/>
    </source>
</evidence>
<proteinExistence type="inferred from homology"/>
<dbReference type="GO" id="GO:0016757">
    <property type="term" value="F:glycosyltransferase activity"/>
    <property type="evidence" value="ECO:0007669"/>
    <property type="project" value="UniProtKB-KW"/>
</dbReference>
<feature type="domain" description="Exostosin GT47" evidence="6">
    <location>
        <begin position="187"/>
        <end position="470"/>
    </location>
</feature>
<evidence type="ECO:0000259" key="6">
    <source>
        <dbReference type="Pfam" id="PF03016"/>
    </source>
</evidence>
<keyword evidence="8" id="KW-1185">Reference proteome</keyword>
<evidence type="ECO:0000256" key="2">
    <source>
        <dbReference type="ARBA" id="ARBA00010271"/>
    </source>
</evidence>
<comment type="subcellular location">
    <subcellularLocation>
        <location evidence="1">Golgi apparatus membrane</location>
        <topology evidence="1">Single-pass type II membrane protein</topology>
    </subcellularLocation>
</comment>
<gene>
    <name evidence="7" type="ORF">SI8410_15019401</name>
</gene>